<accession>A0A0F9Q5V6</accession>
<evidence type="ECO:0000313" key="1">
    <source>
        <dbReference type="EMBL" id="KKM01200.1"/>
    </source>
</evidence>
<sequence length="69" mass="7464">MSLYLTLDGEVRKISEDGSLVSLPRGTPSPNPFQIQDSAALHWLTEGLSEIQSLTPEQLGLPSSDQSPK</sequence>
<evidence type="ECO:0000313" key="3">
    <source>
        <dbReference type="EMBL" id="KKN00763.1"/>
    </source>
</evidence>
<dbReference type="EMBL" id="LAZR01017251">
    <property type="protein sequence ID" value="KKM01200.1"/>
    <property type="molecule type" value="Genomic_DNA"/>
</dbReference>
<protein>
    <submittedName>
        <fullName evidence="3">Uncharacterized protein</fullName>
    </submittedName>
</protein>
<reference evidence="3" key="1">
    <citation type="journal article" date="2015" name="Nature">
        <title>Complex archaea that bridge the gap between prokaryotes and eukaryotes.</title>
        <authorList>
            <person name="Spang A."/>
            <person name="Saw J.H."/>
            <person name="Jorgensen S.L."/>
            <person name="Zaremba-Niedzwiedzka K."/>
            <person name="Martijn J."/>
            <person name="Lind A.E."/>
            <person name="van Eijk R."/>
            <person name="Schleper C."/>
            <person name="Guy L."/>
            <person name="Ettema T.J."/>
        </authorList>
    </citation>
    <scope>NUCLEOTIDE SEQUENCE</scope>
</reference>
<dbReference type="EMBL" id="LAZR01005337">
    <property type="protein sequence ID" value="KKN00763.1"/>
    <property type="molecule type" value="Genomic_DNA"/>
</dbReference>
<comment type="caution">
    <text evidence="3">The sequence shown here is derived from an EMBL/GenBank/DDBJ whole genome shotgun (WGS) entry which is preliminary data.</text>
</comment>
<organism evidence="3">
    <name type="scientific">marine sediment metagenome</name>
    <dbReference type="NCBI Taxonomy" id="412755"/>
    <lineage>
        <taxon>unclassified sequences</taxon>
        <taxon>metagenomes</taxon>
        <taxon>ecological metagenomes</taxon>
    </lineage>
</organism>
<evidence type="ECO:0000313" key="2">
    <source>
        <dbReference type="EMBL" id="KKM01488.1"/>
    </source>
</evidence>
<name>A0A0F9Q5V6_9ZZZZ</name>
<dbReference type="EMBL" id="LAZR01017181">
    <property type="protein sequence ID" value="KKM01488.1"/>
    <property type="molecule type" value="Genomic_DNA"/>
</dbReference>
<proteinExistence type="predicted"/>
<gene>
    <name evidence="3" type="ORF">LCGC14_1134500</name>
    <name evidence="2" type="ORF">LCGC14_1793930</name>
    <name evidence="1" type="ORF">LCGC14_1796820</name>
</gene>
<dbReference type="AlphaFoldDB" id="A0A0F9Q5V6"/>